<sequence>MNKFNDYEFGKECEGIVWDYIYNPPRKIRTKFQILQMNEKEVGYILEGNYLRIDKIIGSSNKPYLLTCLEQIKHLQWIGQYEQHNLKSGKWITRWNGETLENVGGGYSKEGKKQGQWKEINENYWNKAQIYEEGNYVDDQRQGIWKYVQVDKEIGGGQYNQLGERDGKWIQLSQGYWDFSQVIDCGLYKNGQKIGRWDILYRKKGKEQFQQIGGGLYDELSSIKIGKWVELSNGFYDLSEVTYKGEYKNGKKVGIWQISFLENQIGGGSYAEGGQLKVGRWTEQSDGFYVDSQVIYEGEYKNGVKIGRWNISYKDRKSKQTQQIGGGSYDGEESKQIGKWIELSDSFYDLSQIIYNGEYKNGKKVGRWDILFRGDFDEEFKQIGGGLYDEGGSFKIGRWIESSDGFKTWSQVTFDGEYKNGVKVGKWGTFYKDVSSKTNELIGGGSYDEGHSLKVGKWIELSDGFAWNSQFTYQGVYRDGKKIGRWDTYFEFGGNRQIGGGFYDDEGYGIKIGKWIELSLGFRDDSQVTYKGEYKNGTKVGRWDIFFLENQIGGGEYDEKGNGFKIGKWIELSSGFVSWSQITYKGEYKNGKKIGRWDTFTRDRNTKKDQLIGGGSYDHGSQIQIGDWIELSDGFQCDSQVIYKGGYKNGQKVGRWNILFRGPYCADFRQIGGGFYDEECIGVKIGRWIELCDEFYDYAQIIYNGEYKKDKKVGKWEICFREKDKDEFEKIGGGYYDDSVNGCSVKIGNWTELSENFGDGSGQSKITFNGEYRNGQKIGKWIQIDLYWNQNCGEIYYEN</sequence>
<dbReference type="OrthoDB" id="317926at2759"/>
<protein>
    <submittedName>
        <fullName evidence="1">Uncharacterized protein</fullName>
    </submittedName>
</protein>
<evidence type="ECO:0000313" key="1">
    <source>
        <dbReference type="EMBL" id="CAD8195660.1"/>
    </source>
</evidence>
<dbReference type="PANTHER" id="PTHR33706:SF1">
    <property type="entry name" value="TPR REPEAT PROTEIN"/>
    <property type="match status" value="1"/>
</dbReference>
<comment type="caution">
    <text evidence="1">The sequence shown here is derived from an EMBL/GenBank/DDBJ whole genome shotgun (WGS) entry which is preliminary data.</text>
</comment>
<dbReference type="EMBL" id="CAJJDP010000109">
    <property type="protein sequence ID" value="CAD8195660.1"/>
    <property type="molecule type" value="Genomic_DNA"/>
</dbReference>
<name>A0A8S1X4E7_PAROT</name>
<gene>
    <name evidence="1" type="ORF">POCTA_138.1.T1090181</name>
</gene>
<dbReference type="OMA" id="GFAWNSQ"/>
<proteinExistence type="predicted"/>
<keyword evidence="2" id="KW-1185">Reference proteome</keyword>
<evidence type="ECO:0000313" key="2">
    <source>
        <dbReference type="Proteomes" id="UP000683925"/>
    </source>
</evidence>
<reference evidence="1" key="1">
    <citation type="submission" date="2021-01" db="EMBL/GenBank/DDBJ databases">
        <authorList>
            <consortium name="Genoscope - CEA"/>
            <person name="William W."/>
        </authorList>
    </citation>
    <scope>NUCLEOTIDE SEQUENCE</scope>
</reference>
<dbReference type="AlphaFoldDB" id="A0A8S1X4E7"/>
<accession>A0A8S1X4E7</accession>
<organism evidence="1 2">
    <name type="scientific">Paramecium octaurelia</name>
    <dbReference type="NCBI Taxonomy" id="43137"/>
    <lineage>
        <taxon>Eukaryota</taxon>
        <taxon>Sar</taxon>
        <taxon>Alveolata</taxon>
        <taxon>Ciliophora</taxon>
        <taxon>Intramacronucleata</taxon>
        <taxon>Oligohymenophorea</taxon>
        <taxon>Peniculida</taxon>
        <taxon>Parameciidae</taxon>
        <taxon>Paramecium</taxon>
    </lineage>
</organism>
<dbReference type="PANTHER" id="PTHR33706">
    <property type="entry name" value="MORN VARIANT REPEAT PROTEIN"/>
    <property type="match status" value="1"/>
</dbReference>
<dbReference type="Proteomes" id="UP000683925">
    <property type="component" value="Unassembled WGS sequence"/>
</dbReference>